<reference evidence="1" key="1">
    <citation type="journal article" date="2021" name="Proc. Natl. Acad. Sci. U.S.A.">
        <title>A Catalog of Tens of Thousands of Viruses from Human Metagenomes Reveals Hidden Associations with Chronic Diseases.</title>
        <authorList>
            <person name="Tisza M.J."/>
            <person name="Buck C.B."/>
        </authorList>
    </citation>
    <scope>NUCLEOTIDE SEQUENCE</scope>
    <source>
        <strain evidence="1">Ct3q24</strain>
    </source>
</reference>
<accession>A0A8S5SFC7</accession>
<proteinExistence type="predicted"/>
<dbReference type="EMBL" id="BK032580">
    <property type="protein sequence ID" value="DAF49335.1"/>
    <property type="molecule type" value="Genomic_DNA"/>
</dbReference>
<dbReference type="SUPFAM" id="SSF47413">
    <property type="entry name" value="lambda repressor-like DNA-binding domains"/>
    <property type="match status" value="1"/>
</dbReference>
<dbReference type="GO" id="GO:0003677">
    <property type="term" value="F:DNA binding"/>
    <property type="evidence" value="ECO:0007669"/>
    <property type="project" value="InterPro"/>
</dbReference>
<protein>
    <submittedName>
        <fullName evidence="1">Regulatory protein</fullName>
    </submittedName>
</protein>
<evidence type="ECO:0000313" key="1">
    <source>
        <dbReference type="EMBL" id="DAF49335.1"/>
    </source>
</evidence>
<sequence>MFDKNKFKYYVAVRNKTLGDVAEYLGVSNSTLTRKINGESDFYRAEIQGVAALLSLSQEQVSEIFFK</sequence>
<name>A0A8S5SFC7_9CAUD</name>
<dbReference type="InterPro" id="IPR010982">
    <property type="entry name" value="Lambda_DNA-bd_dom_sf"/>
</dbReference>
<organism evidence="1">
    <name type="scientific">Siphoviridae sp. ct3q24</name>
    <dbReference type="NCBI Taxonomy" id="2827772"/>
    <lineage>
        <taxon>Viruses</taxon>
        <taxon>Duplodnaviria</taxon>
        <taxon>Heunggongvirae</taxon>
        <taxon>Uroviricota</taxon>
        <taxon>Caudoviricetes</taxon>
    </lineage>
</organism>